<gene>
    <name evidence="2" type="ORF">BO222_00095</name>
</gene>
<dbReference type="GeneID" id="82201653"/>
<evidence type="ECO:0000313" key="3">
    <source>
        <dbReference type="Proteomes" id="UP000186341"/>
    </source>
</evidence>
<dbReference type="Proteomes" id="UP000186341">
    <property type="component" value="Unassembled WGS sequence"/>
</dbReference>
<evidence type="ECO:0000313" key="2">
    <source>
        <dbReference type="EMBL" id="OLU43404.1"/>
    </source>
</evidence>
<proteinExistence type="predicted"/>
<organism evidence="2 3">
    <name type="scientific">Ileibacterium valens</name>
    <dbReference type="NCBI Taxonomy" id="1862668"/>
    <lineage>
        <taxon>Bacteria</taxon>
        <taxon>Bacillati</taxon>
        <taxon>Bacillota</taxon>
        <taxon>Erysipelotrichia</taxon>
        <taxon>Erysipelotrichales</taxon>
        <taxon>Erysipelotrichaceae</taxon>
        <taxon>Ileibacterium</taxon>
    </lineage>
</organism>
<evidence type="ECO:0000256" key="1">
    <source>
        <dbReference type="SAM" id="Coils"/>
    </source>
</evidence>
<sequence>MNKGNLKARAANAILKEARTIYTLAREVKQVQIENHNQKIKELKSEIRELEEQKNELHLSVYNWSRPPKNAVKKLHKIKSML</sequence>
<protein>
    <submittedName>
        <fullName evidence="2">Uncharacterized protein</fullName>
    </submittedName>
</protein>
<feature type="coiled-coil region" evidence="1">
    <location>
        <begin position="26"/>
        <end position="60"/>
    </location>
</feature>
<dbReference type="RefSeq" id="WP_075817298.1">
    <property type="nucleotide sequence ID" value="NZ_CAOUMU010000198.1"/>
</dbReference>
<dbReference type="AlphaFoldDB" id="A0A1U7NJF3"/>
<name>A0A1U7NJF3_9FIRM</name>
<keyword evidence="3" id="KW-1185">Reference proteome</keyword>
<comment type="caution">
    <text evidence="2">The sequence shown here is derived from an EMBL/GenBank/DDBJ whole genome shotgun (WGS) entry which is preliminary data.</text>
</comment>
<keyword evidence="1" id="KW-0175">Coiled coil</keyword>
<dbReference type="EMBL" id="MPJW01000006">
    <property type="protein sequence ID" value="OLU43404.1"/>
    <property type="molecule type" value="Genomic_DNA"/>
</dbReference>
<accession>A0A1U7NJF3</accession>
<reference evidence="2 3" key="1">
    <citation type="submission" date="2016-11" db="EMBL/GenBank/DDBJ databases">
        <title>Description of two novel members of the family Erysipelotrichaceae: Ileibacterium lipovorans gen. nov., sp. nov. and Dubosiella newyorkensis, gen. nov., sp. nov.</title>
        <authorList>
            <person name="Cox L.M."/>
            <person name="Sohn J."/>
            <person name="Tyrrell K.L."/>
            <person name="Citron D.M."/>
            <person name="Lawson P.A."/>
            <person name="Patel N.B."/>
            <person name="Iizumi T."/>
            <person name="Perez-Perez G.I."/>
            <person name="Goldstein E.J."/>
            <person name="Blaser M.J."/>
        </authorList>
    </citation>
    <scope>NUCLEOTIDE SEQUENCE [LARGE SCALE GENOMIC DNA]</scope>
    <source>
        <strain evidence="2 3">NYU-BL-A3</strain>
    </source>
</reference>